<dbReference type="InterPro" id="IPR050989">
    <property type="entry name" value="Rap1_Ran_GAP"/>
</dbReference>
<evidence type="ECO:0000259" key="3">
    <source>
        <dbReference type="PROSITE" id="PS50085"/>
    </source>
</evidence>
<dbReference type="SUPFAM" id="SSF111347">
    <property type="entry name" value="Rap/Ran-GAP"/>
    <property type="match status" value="1"/>
</dbReference>
<organism evidence="4 5">
    <name type="scientific">Tieghemostelium lacteum</name>
    <name type="common">Slime mold</name>
    <name type="synonym">Dictyostelium lacteum</name>
    <dbReference type="NCBI Taxonomy" id="361077"/>
    <lineage>
        <taxon>Eukaryota</taxon>
        <taxon>Amoebozoa</taxon>
        <taxon>Evosea</taxon>
        <taxon>Eumycetozoa</taxon>
        <taxon>Dictyostelia</taxon>
        <taxon>Dictyosteliales</taxon>
        <taxon>Raperosteliaceae</taxon>
        <taxon>Tieghemostelium</taxon>
    </lineage>
</organism>
<comment type="caution">
    <text evidence="4">The sequence shown here is derived from an EMBL/GenBank/DDBJ whole genome shotgun (WGS) entry which is preliminary data.</text>
</comment>
<dbReference type="PANTHER" id="PTHR15711:SF21">
    <property type="entry name" value="RAPA GUANOSINE TRIPHOSPHATASE-ACTIVATING PROTEIN B"/>
    <property type="match status" value="1"/>
</dbReference>
<dbReference type="GO" id="GO:0005737">
    <property type="term" value="C:cytoplasm"/>
    <property type="evidence" value="ECO:0007669"/>
    <property type="project" value="TreeGrafter"/>
</dbReference>
<name>A0A152A1E2_TIELA</name>
<evidence type="ECO:0000313" key="5">
    <source>
        <dbReference type="Proteomes" id="UP000076078"/>
    </source>
</evidence>
<evidence type="ECO:0000256" key="2">
    <source>
        <dbReference type="SAM" id="MobiDB-lite"/>
    </source>
</evidence>
<protein>
    <submittedName>
        <fullName evidence="4">RapGAP/RanGAP domain-containing protein</fullName>
    </submittedName>
</protein>
<feature type="domain" description="Rap-GAP" evidence="3">
    <location>
        <begin position="133"/>
        <end position="404"/>
    </location>
</feature>
<dbReference type="AlphaFoldDB" id="A0A152A1E2"/>
<sequence>MFSYCKGFRIEGVHDENPLWKDTIPPDPSIKHMPSLYRKHFYGVKHKTFMSYYSPLGPIVLSLKKDKNGFHALIYTEKGCEEVLAPTYTIARTWIRYMLFMKPTSSMVINSIRPELSNYKMIKVPTKDIEDELIKVYEPEFSRVMKVGVLYCKEQQYDETEMLLNIANTASPEYNEFLDWLGEKVELKGFEHYNGGLDTIYGHSGTHSIFSRYNDCEVMFHVSTMLPFIPTDTKQVERKKHLGNDRILIVFNDGRQPYMPNCLKSKQTHIIIHIQPVKGEVAHSSIAISTPISPTMDSNNNDSRMPKANISGDTDDSSVIPENGKPLTTTTPPSSDTKYLVSIANRVDVPLFGTGLPNPPIFKKDETFRKFLFDKMIAGATSLRNSPVFINKTQREKNLIFLNVINKYTRDIPELHV</sequence>
<keyword evidence="1" id="KW-0343">GTPase activation</keyword>
<dbReference type="InterPro" id="IPR000331">
    <property type="entry name" value="Rap/Ran_GAP_dom"/>
</dbReference>
<reference evidence="4 5" key="1">
    <citation type="submission" date="2015-12" db="EMBL/GenBank/DDBJ databases">
        <title>Dictyostelia acquired genes for synthesis and detection of signals that induce cell-type specialization by lateral gene transfer from prokaryotes.</title>
        <authorList>
            <person name="Gloeckner G."/>
            <person name="Schaap P."/>
        </authorList>
    </citation>
    <scope>NUCLEOTIDE SEQUENCE [LARGE SCALE GENOMIC DNA]</scope>
    <source>
        <strain evidence="4 5">TK</strain>
    </source>
</reference>
<dbReference type="EMBL" id="LODT01000020">
    <property type="protein sequence ID" value="KYQ99904.1"/>
    <property type="molecule type" value="Genomic_DNA"/>
</dbReference>
<evidence type="ECO:0000256" key="1">
    <source>
        <dbReference type="ARBA" id="ARBA00022468"/>
    </source>
</evidence>
<accession>A0A152A1E2</accession>
<gene>
    <name evidence="4" type="ORF">DLAC_03869</name>
</gene>
<dbReference type="GO" id="GO:0005096">
    <property type="term" value="F:GTPase activator activity"/>
    <property type="evidence" value="ECO:0007669"/>
    <property type="project" value="UniProtKB-KW"/>
</dbReference>
<keyword evidence="5" id="KW-1185">Reference proteome</keyword>
<dbReference type="STRING" id="361077.A0A152A1E2"/>
<dbReference type="InParanoid" id="A0A152A1E2"/>
<dbReference type="PROSITE" id="PS50085">
    <property type="entry name" value="RAPGAP"/>
    <property type="match status" value="1"/>
</dbReference>
<dbReference type="OrthoDB" id="2499658at2759"/>
<dbReference type="Proteomes" id="UP000076078">
    <property type="component" value="Unassembled WGS sequence"/>
</dbReference>
<proteinExistence type="predicted"/>
<dbReference type="PANTHER" id="PTHR15711">
    <property type="entry name" value="RAP GTPASE-ACTIVATING PROTEIN"/>
    <property type="match status" value="1"/>
</dbReference>
<dbReference type="GO" id="GO:0051056">
    <property type="term" value="P:regulation of small GTPase mediated signal transduction"/>
    <property type="evidence" value="ECO:0007669"/>
    <property type="project" value="InterPro"/>
</dbReference>
<dbReference type="Gene3D" id="3.40.50.11210">
    <property type="entry name" value="Rap/Ran-GAP"/>
    <property type="match status" value="1"/>
</dbReference>
<dbReference type="InterPro" id="IPR035974">
    <property type="entry name" value="Rap/Ran-GAP_sf"/>
</dbReference>
<feature type="region of interest" description="Disordered" evidence="2">
    <location>
        <begin position="310"/>
        <end position="334"/>
    </location>
</feature>
<dbReference type="OMA" id="ARTWIRY"/>
<dbReference type="FunCoup" id="A0A152A1E2">
    <property type="interactions" value="1"/>
</dbReference>
<dbReference type="Pfam" id="PF02145">
    <property type="entry name" value="Rap_GAP"/>
    <property type="match status" value="1"/>
</dbReference>
<evidence type="ECO:0000313" key="4">
    <source>
        <dbReference type="EMBL" id="KYQ99904.1"/>
    </source>
</evidence>